<evidence type="ECO:0000256" key="2">
    <source>
        <dbReference type="ARBA" id="ARBA00022737"/>
    </source>
</evidence>
<accession>A0AA88WAP7</accession>
<dbReference type="Proteomes" id="UP001188597">
    <property type="component" value="Unassembled WGS sequence"/>
</dbReference>
<dbReference type="InterPro" id="IPR056819">
    <property type="entry name" value="ACBP4-6_C"/>
</dbReference>
<name>A0AA88WAP7_9ASTE</name>
<keyword evidence="3" id="KW-0175">Coiled coil</keyword>
<sequence length="539" mass="59045">GQDSVSSKIVGMGTESHDWHLHLAYGQWVALPASGPRPSARYKHAAAVADEKLYITGGTRNGRYLSDIQAFDLRNLTWSAIKVSTEPSADKTENNSSHEGLLPISGHNMIKWGNKLLLLAGHLKNISESVTGLSLQEPFSSWVPFSFESSWSSCVLIPLLVVRFIDLESHLCGVVETSGKVPVARGGQSVSLVGSRLIMFGGEDRQRRLMNDVQVLDLETFTWNVLETMQTPPAPRFDHTTAVHAERYLLVFGGCSHSIFFNDLHVLDLETMEWSQPQIQGDMVTPRAGHAGITIDENWYIVGGGDNRSGSPETLVLNMSKLVLSILTSVKERDPLASEGLSISSASLDGEKLLIAFGGYNGKYNNEVFVMRPKPRDSLNPKIFQSPAAAAAAASVTAAYALTKSGKLDYAEKEDSFKVDLSVETNALREGNKMLESSVAETAAENSVLKAKLDEKNSTYAELSKELHSVQGQLVAERSRCATLEAHIAEIQKMLVSMQSIDEEVKVLRRQKSEFDHDMEVTAVAQRQSSGGVWRWIAG</sequence>
<dbReference type="InterPro" id="IPR006652">
    <property type="entry name" value="Kelch_1"/>
</dbReference>
<gene>
    <name evidence="5" type="ORF">RJ639_044539</name>
</gene>
<protein>
    <recommendedName>
        <fullName evidence="4">Acyl-CoA-binding domain-containing protein</fullName>
    </recommendedName>
</protein>
<evidence type="ECO:0000313" key="6">
    <source>
        <dbReference type="Proteomes" id="UP001188597"/>
    </source>
</evidence>
<feature type="domain" description="Acyl-CoA-binding" evidence="4">
    <location>
        <begin position="423"/>
        <end position="526"/>
    </location>
</feature>
<dbReference type="Pfam" id="PF24922">
    <property type="entry name" value="ACBP4_C"/>
    <property type="match status" value="1"/>
</dbReference>
<evidence type="ECO:0000313" key="5">
    <source>
        <dbReference type="EMBL" id="KAK3023317.1"/>
    </source>
</evidence>
<keyword evidence="2" id="KW-0677">Repeat</keyword>
<feature type="non-terminal residue" evidence="5">
    <location>
        <position position="539"/>
    </location>
</feature>
<keyword evidence="6" id="KW-1185">Reference proteome</keyword>
<comment type="caution">
    <text evidence="5">The sequence shown here is derived from an EMBL/GenBank/DDBJ whole genome shotgun (WGS) entry which is preliminary data.</text>
</comment>
<proteinExistence type="predicted"/>
<evidence type="ECO:0000256" key="3">
    <source>
        <dbReference type="SAM" id="Coils"/>
    </source>
</evidence>
<keyword evidence="1" id="KW-0880">Kelch repeat</keyword>
<dbReference type="Pfam" id="PF24681">
    <property type="entry name" value="Kelch_KLHDC2_KLHL20_DRC7"/>
    <property type="match status" value="2"/>
</dbReference>
<evidence type="ECO:0000256" key="1">
    <source>
        <dbReference type="ARBA" id="ARBA00022441"/>
    </source>
</evidence>
<dbReference type="InterPro" id="IPR015915">
    <property type="entry name" value="Kelch-typ_b-propeller"/>
</dbReference>
<dbReference type="Gene3D" id="2.120.10.80">
    <property type="entry name" value="Kelch-type beta propeller"/>
    <property type="match status" value="2"/>
</dbReference>
<dbReference type="PANTHER" id="PTHR46093">
    <property type="entry name" value="ACYL-COA-BINDING DOMAIN-CONTAINING PROTEIN 5"/>
    <property type="match status" value="1"/>
</dbReference>
<dbReference type="EMBL" id="JAVXUP010000663">
    <property type="protein sequence ID" value="KAK3023317.1"/>
    <property type="molecule type" value="Genomic_DNA"/>
</dbReference>
<dbReference type="SMART" id="SM00612">
    <property type="entry name" value="Kelch"/>
    <property type="match status" value="2"/>
</dbReference>
<feature type="coiled-coil region" evidence="3">
    <location>
        <begin position="446"/>
        <end position="473"/>
    </location>
</feature>
<reference evidence="5" key="1">
    <citation type="submission" date="2022-12" db="EMBL/GenBank/DDBJ databases">
        <title>Draft genome assemblies for two species of Escallonia (Escalloniales).</title>
        <authorList>
            <person name="Chanderbali A."/>
            <person name="Dervinis C."/>
            <person name="Anghel I."/>
            <person name="Soltis D."/>
            <person name="Soltis P."/>
            <person name="Zapata F."/>
        </authorList>
    </citation>
    <scope>NUCLEOTIDE SEQUENCE</scope>
    <source>
        <strain evidence="5">UCBG64.0493</strain>
        <tissue evidence="5">Leaf</tissue>
    </source>
</reference>
<dbReference type="AlphaFoldDB" id="A0AA88WAP7"/>
<organism evidence="5 6">
    <name type="scientific">Escallonia herrerae</name>
    <dbReference type="NCBI Taxonomy" id="1293975"/>
    <lineage>
        <taxon>Eukaryota</taxon>
        <taxon>Viridiplantae</taxon>
        <taxon>Streptophyta</taxon>
        <taxon>Embryophyta</taxon>
        <taxon>Tracheophyta</taxon>
        <taxon>Spermatophyta</taxon>
        <taxon>Magnoliopsida</taxon>
        <taxon>eudicotyledons</taxon>
        <taxon>Gunneridae</taxon>
        <taxon>Pentapetalae</taxon>
        <taxon>asterids</taxon>
        <taxon>campanulids</taxon>
        <taxon>Escalloniales</taxon>
        <taxon>Escalloniaceae</taxon>
        <taxon>Escallonia</taxon>
    </lineage>
</organism>
<dbReference type="PANTHER" id="PTHR46093:SF5">
    <property type="entry name" value="OS02G0822800 PROTEIN"/>
    <property type="match status" value="1"/>
</dbReference>
<evidence type="ECO:0000259" key="4">
    <source>
        <dbReference type="Pfam" id="PF24922"/>
    </source>
</evidence>
<dbReference type="SUPFAM" id="SSF117281">
    <property type="entry name" value="Kelch motif"/>
    <property type="match status" value="2"/>
</dbReference>